<evidence type="ECO:0000313" key="5">
    <source>
        <dbReference type="WormBase" id="F37C4.8a"/>
    </source>
</evidence>
<evidence type="ECO:0000313" key="3">
    <source>
        <dbReference type="EMBL" id="CDH93338.1"/>
    </source>
</evidence>
<dbReference type="OMA" id="QHPNGED"/>
<gene>
    <name evidence="3" type="ORF">CELE_F37C4.8</name>
    <name evidence="3 5" type="ORF">F37C4.8</name>
</gene>
<dbReference type="WormBase" id="F37C4.8a">
    <property type="protein sequence ID" value="CE48901"/>
    <property type="gene ID" value="WBGene00018148"/>
</dbReference>
<dbReference type="AGR" id="WB:WBGene00018148"/>
<feature type="signal peptide" evidence="2">
    <location>
        <begin position="1"/>
        <end position="17"/>
    </location>
</feature>
<keyword evidence="1" id="KW-0812">Transmembrane</keyword>
<organism evidence="3 4">
    <name type="scientific">Caenorhabditis elegans</name>
    <dbReference type="NCBI Taxonomy" id="6239"/>
    <lineage>
        <taxon>Eukaryota</taxon>
        <taxon>Metazoa</taxon>
        <taxon>Ecdysozoa</taxon>
        <taxon>Nematoda</taxon>
        <taxon>Chromadorea</taxon>
        <taxon>Rhabditida</taxon>
        <taxon>Rhabditina</taxon>
        <taxon>Rhabditomorpha</taxon>
        <taxon>Rhabditoidea</taxon>
        <taxon>Rhabditidae</taxon>
        <taxon>Peloderinae</taxon>
        <taxon>Caenorhabditis</taxon>
    </lineage>
</organism>
<feature type="chain" id="PRO_5004653422" evidence="2">
    <location>
        <begin position="18"/>
        <end position="343"/>
    </location>
</feature>
<feature type="transmembrane region" description="Helical" evidence="1">
    <location>
        <begin position="318"/>
        <end position="342"/>
    </location>
</feature>
<accession>U4PRX5</accession>
<dbReference type="eggNOG" id="ENOG502T6NW">
    <property type="taxonomic scope" value="Eukaryota"/>
</dbReference>
<dbReference type="Bgee" id="WBGene00018148">
    <property type="expression patterns" value="Expressed in larva and 1 other cell type or tissue"/>
</dbReference>
<sequence length="343" mass="39160">MILILFILSLTITFSDGKEKIKYTKISELSSVAPGLENQVDTNFQNLELFVEWSNWSCCSACCCPKAVCKQFETSGDKCKTVKSIQHRRGELMIRRKGATENGDLEKLLMNRDTAKFSEAISISSITDDLEKSRIALTKKLKVPPETLEVFQAKDCAQHSQKLDCWELAKCLYNSTEMLPEKEVTNVEERDVCENASILVLRDAYNILSLMPEQLYRLQIDRKIGDGNIVDANFTYNGKPVEKLKRVKDCEHQPKRIFQHPNSEDLIVRLSEAELAENPKIIAVISYQSPSQIEIAVDLVLKTKQKRPNEDRKQDDHWFSIILILSLALCTLIILALSLFFLR</sequence>
<protein>
    <submittedName>
        <fullName evidence="3">YkgJ family cysteine cluster protein</fullName>
    </submittedName>
</protein>
<keyword evidence="1" id="KW-1133">Transmembrane helix</keyword>
<proteinExistence type="predicted"/>
<evidence type="ECO:0000256" key="2">
    <source>
        <dbReference type="SAM" id="SignalP"/>
    </source>
</evidence>
<dbReference type="RefSeq" id="NP_001294539.1">
    <property type="nucleotide sequence ID" value="NM_001307610.1"/>
</dbReference>
<reference evidence="3 4" key="1">
    <citation type="journal article" date="1998" name="Science">
        <title>Genome sequence of the nematode C. elegans: a platform for investigating biology.</title>
        <authorList>
            <consortium name="The C. elegans sequencing consortium"/>
            <person name="Sulson J.E."/>
            <person name="Waterston R."/>
        </authorList>
    </citation>
    <scope>NUCLEOTIDE SEQUENCE [LARGE SCALE GENOMIC DNA]</scope>
    <source>
        <strain evidence="3 4">Bristol N2</strain>
    </source>
</reference>
<dbReference type="CTD" id="185421"/>
<name>U4PRX5_CAEEL</name>
<keyword evidence="4" id="KW-1185">Reference proteome</keyword>
<dbReference type="PaxDb" id="6239-F37C4.8a"/>
<dbReference type="OrthoDB" id="5849525at2759"/>
<keyword evidence="2" id="KW-0732">Signal</keyword>
<dbReference type="HOGENOM" id="CLU_804700_0_0_1"/>
<dbReference type="GeneID" id="185421"/>
<dbReference type="ExpressionAtlas" id="U4PRX5">
    <property type="expression patterns" value="baseline and differential"/>
</dbReference>
<dbReference type="SMR" id="U4PRX5"/>
<evidence type="ECO:0000313" key="4">
    <source>
        <dbReference type="Proteomes" id="UP000001940"/>
    </source>
</evidence>
<dbReference type="FunCoup" id="U4PRX5">
    <property type="interactions" value="179"/>
</dbReference>
<dbReference type="EMBL" id="BX284604">
    <property type="protein sequence ID" value="CDH93338.1"/>
    <property type="molecule type" value="Genomic_DNA"/>
</dbReference>
<dbReference type="Proteomes" id="UP000001940">
    <property type="component" value="Chromosome IV"/>
</dbReference>
<dbReference type="KEGG" id="cel:CELE_F37C4.8"/>
<dbReference type="InParanoid" id="U4PRX5"/>
<evidence type="ECO:0000256" key="1">
    <source>
        <dbReference type="SAM" id="Phobius"/>
    </source>
</evidence>
<dbReference type="AlphaFoldDB" id="U4PRX5"/>
<keyword evidence="1" id="KW-0472">Membrane</keyword>